<keyword evidence="2" id="KW-0969">Cilium</keyword>
<evidence type="ECO:0000259" key="1">
    <source>
        <dbReference type="Pfam" id="PF04316"/>
    </source>
</evidence>
<accession>A0A7Y3YQ21</accession>
<name>A0A7Y3YQ21_9VIBR</name>
<dbReference type="AlphaFoldDB" id="A0A7Y3YQ21"/>
<organism evidence="2 3">
    <name type="scientific">Vibrio chagasii</name>
    <dbReference type="NCBI Taxonomy" id="170679"/>
    <lineage>
        <taxon>Bacteria</taxon>
        <taxon>Pseudomonadati</taxon>
        <taxon>Pseudomonadota</taxon>
        <taxon>Gammaproteobacteria</taxon>
        <taxon>Vibrionales</taxon>
        <taxon>Vibrionaceae</taxon>
        <taxon>Vibrio</taxon>
    </lineage>
</organism>
<evidence type="ECO:0000313" key="3">
    <source>
        <dbReference type="Proteomes" id="UP000525336"/>
    </source>
</evidence>
<keyword evidence="2" id="KW-0966">Cell projection</keyword>
<keyword evidence="2" id="KW-0282">Flagellum</keyword>
<dbReference type="RefSeq" id="WP_171368033.1">
    <property type="nucleotide sequence ID" value="NZ_CP090852.1"/>
</dbReference>
<proteinExistence type="predicted"/>
<protein>
    <submittedName>
        <fullName evidence="2">Flagellar biosynthesis anti-sigma factor FlgM</fullName>
    </submittedName>
</protein>
<feature type="domain" description="Anti-sigma-28 factor FlgM C-terminal" evidence="1">
    <location>
        <begin position="38"/>
        <end position="88"/>
    </location>
</feature>
<dbReference type="Proteomes" id="UP000525336">
    <property type="component" value="Unassembled WGS sequence"/>
</dbReference>
<sequence>MSQIKVDNVKHVVPHTQVDVVQNKKTEPDQKAKVKPINLSQHEVELLDNTKSLFDGVDDIDMAKVEQIKAQISAGELVFDMDELAKVITRLDHGT</sequence>
<dbReference type="Pfam" id="PF04316">
    <property type="entry name" value="FlgM"/>
    <property type="match status" value="1"/>
</dbReference>
<comment type="caution">
    <text evidence="2">The sequence shown here is derived from an EMBL/GenBank/DDBJ whole genome shotgun (WGS) entry which is preliminary data.</text>
</comment>
<dbReference type="InterPro" id="IPR035890">
    <property type="entry name" value="Anti-sigma-28_factor_FlgM_sf"/>
</dbReference>
<dbReference type="InterPro" id="IPR031316">
    <property type="entry name" value="FlgM_C"/>
</dbReference>
<gene>
    <name evidence="2" type="ORF">F0245_13110</name>
</gene>
<evidence type="ECO:0000313" key="2">
    <source>
        <dbReference type="EMBL" id="NOH34287.1"/>
    </source>
</evidence>
<dbReference type="EMBL" id="VTXW01000011">
    <property type="protein sequence ID" value="NOH34287.1"/>
    <property type="molecule type" value="Genomic_DNA"/>
</dbReference>
<reference evidence="2 3" key="1">
    <citation type="submission" date="2019-09" db="EMBL/GenBank/DDBJ databases">
        <title>Draft genome sequencing and comparative genomics of hatchery-associated Vibrios.</title>
        <authorList>
            <person name="Kehlet-Delgado H."/>
            <person name="Mueller R.S."/>
        </authorList>
    </citation>
    <scope>NUCLEOTIDE SEQUENCE [LARGE SCALE GENOMIC DNA]</scope>
    <source>
        <strain evidence="2 3">00-90-10</strain>
    </source>
</reference>
<dbReference type="SUPFAM" id="SSF101498">
    <property type="entry name" value="Anti-sigma factor FlgM"/>
    <property type="match status" value="1"/>
</dbReference>